<dbReference type="STRING" id="658218.SAMN05216562_1926"/>
<dbReference type="GO" id="GO:0015159">
    <property type="term" value="F:polysaccharide transmembrane transporter activity"/>
    <property type="evidence" value="ECO:0007669"/>
    <property type="project" value="InterPro"/>
</dbReference>
<dbReference type="InterPro" id="IPR019554">
    <property type="entry name" value="Soluble_ligand-bd"/>
</dbReference>
<name>A0A1H3YS90_9GAMM</name>
<dbReference type="Proteomes" id="UP000198658">
    <property type="component" value="Unassembled WGS sequence"/>
</dbReference>
<evidence type="ECO:0000256" key="1">
    <source>
        <dbReference type="ARBA" id="ARBA00022729"/>
    </source>
</evidence>
<dbReference type="Pfam" id="PF02563">
    <property type="entry name" value="Poly_export"/>
    <property type="match status" value="1"/>
</dbReference>
<dbReference type="RefSeq" id="WP_091387633.1">
    <property type="nucleotide sequence ID" value="NZ_FNQO01000002.1"/>
</dbReference>
<dbReference type="InterPro" id="IPR003715">
    <property type="entry name" value="Poly_export_N"/>
</dbReference>
<protein>
    <submittedName>
        <fullName evidence="5">Polysaccharide export outer membrane protein</fullName>
    </submittedName>
</protein>
<keyword evidence="6" id="KW-1185">Reference proteome</keyword>
<feature type="domain" description="Soluble ligand binding" evidence="4">
    <location>
        <begin position="112"/>
        <end position="161"/>
    </location>
</feature>
<evidence type="ECO:0000259" key="3">
    <source>
        <dbReference type="Pfam" id="PF02563"/>
    </source>
</evidence>
<feature type="signal peptide" evidence="2">
    <location>
        <begin position="1"/>
        <end position="22"/>
    </location>
</feature>
<dbReference type="InterPro" id="IPR049712">
    <property type="entry name" value="Poly_export"/>
</dbReference>
<dbReference type="PANTHER" id="PTHR33619">
    <property type="entry name" value="POLYSACCHARIDE EXPORT PROTEIN GFCE-RELATED"/>
    <property type="match status" value="1"/>
</dbReference>
<dbReference type="AlphaFoldDB" id="A0A1H3YS90"/>
<dbReference type="PANTHER" id="PTHR33619:SF3">
    <property type="entry name" value="POLYSACCHARIDE EXPORT PROTEIN GFCE-RELATED"/>
    <property type="match status" value="1"/>
</dbReference>
<evidence type="ECO:0000313" key="6">
    <source>
        <dbReference type="Proteomes" id="UP000198658"/>
    </source>
</evidence>
<dbReference type="EMBL" id="FNQO01000002">
    <property type="protein sequence ID" value="SEA13904.1"/>
    <property type="molecule type" value="Genomic_DNA"/>
</dbReference>
<organism evidence="5 6">
    <name type="scientific">Microbulbifer marinus</name>
    <dbReference type="NCBI Taxonomy" id="658218"/>
    <lineage>
        <taxon>Bacteria</taxon>
        <taxon>Pseudomonadati</taxon>
        <taxon>Pseudomonadota</taxon>
        <taxon>Gammaproteobacteria</taxon>
        <taxon>Cellvibrionales</taxon>
        <taxon>Microbulbiferaceae</taxon>
        <taxon>Microbulbifer</taxon>
    </lineage>
</organism>
<evidence type="ECO:0000313" key="5">
    <source>
        <dbReference type="EMBL" id="SEA13904.1"/>
    </source>
</evidence>
<gene>
    <name evidence="5" type="ORF">SAMN05216562_1926</name>
</gene>
<dbReference type="Gene3D" id="3.10.560.10">
    <property type="entry name" value="Outer membrane lipoprotein wza domain like"/>
    <property type="match status" value="1"/>
</dbReference>
<sequence length="185" mass="20167">MIITLFKTAILIAISTTFALCAELTLAQDDATSESYKLGAGDKINIRVYGEADLTVETTLSESGVINYPFLGEINAKNLTTGQLESMITDGLKGDYLIRPVVRVSINEYRPFFIDGEVKVPGGYPYQPGLTIGKAAALAQGFTERASKEKIFITRTRGGAELKFKADISTELLPGDIVTVEQRFF</sequence>
<accession>A0A1H3YS90</accession>
<reference evidence="6" key="1">
    <citation type="submission" date="2016-10" db="EMBL/GenBank/DDBJ databases">
        <authorList>
            <person name="Varghese N."/>
            <person name="Submissions S."/>
        </authorList>
    </citation>
    <scope>NUCLEOTIDE SEQUENCE [LARGE SCALE GENOMIC DNA]</scope>
    <source>
        <strain evidence="6">CGMCC 1.10657</strain>
    </source>
</reference>
<dbReference type="Gene3D" id="3.30.1950.10">
    <property type="entry name" value="wza like domain"/>
    <property type="match status" value="1"/>
</dbReference>
<evidence type="ECO:0000259" key="4">
    <source>
        <dbReference type="Pfam" id="PF10531"/>
    </source>
</evidence>
<feature type="chain" id="PRO_5011456531" evidence="2">
    <location>
        <begin position="23"/>
        <end position="185"/>
    </location>
</feature>
<evidence type="ECO:0000256" key="2">
    <source>
        <dbReference type="SAM" id="SignalP"/>
    </source>
</evidence>
<feature type="domain" description="Polysaccharide export protein N-terminal" evidence="3">
    <location>
        <begin position="31"/>
        <end position="106"/>
    </location>
</feature>
<keyword evidence="1 2" id="KW-0732">Signal</keyword>
<dbReference type="Pfam" id="PF10531">
    <property type="entry name" value="SLBB"/>
    <property type="match status" value="1"/>
</dbReference>
<dbReference type="OrthoDB" id="9808948at2"/>
<proteinExistence type="predicted"/>